<evidence type="ECO:0000313" key="2">
    <source>
        <dbReference type="EMBL" id="EMI55867.1"/>
    </source>
</evidence>
<organism evidence="2 3">
    <name type="scientific">Rhodopirellula sallentina SM41</name>
    <dbReference type="NCBI Taxonomy" id="1263870"/>
    <lineage>
        <taxon>Bacteria</taxon>
        <taxon>Pseudomonadati</taxon>
        <taxon>Planctomycetota</taxon>
        <taxon>Planctomycetia</taxon>
        <taxon>Pirellulales</taxon>
        <taxon>Pirellulaceae</taxon>
        <taxon>Rhodopirellula</taxon>
    </lineage>
</organism>
<reference evidence="2 3" key="1">
    <citation type="journal article" date="2013" name="Mar. Genomics">
        <title>Expression of sulfatases in Rhodopirellula baltica and the diversity of sulfatases in the genus Rhodopirellula.</title>
        <authorList>
            <person name="Wegner C.E."/>
            <person name="Richter-Heitmann T."/>
            <person name="Klindworth A."/>
            <person name="Klockow C."/>
            <person name="Richter M."/>
            <person name="Achstetter T."/>
            <person name="Glockner F.O."/>
            <person name="Harder J."/>
        </authorList>
    </citation>
    <scope>NUCLEOTIDE SEQUENCE [LARGE SCALE GENOMIC DNA]</scope>
    <source>
        <strain evidence="2 3">SM41</strain>
    </source>
</reference>
<dbReference type="RefSeq" id="WP_008678794.1">
    <property type="nucleotide sequence ID" value="NZ_ANOH01000189.1"/>
</dbReference>
<dbReference type="PATRIC" id="fig|1263870.3.peg.2870"/>
<dbReference type="OrthoDB" id="279361at2"/>
<feature type="signal peptide" evidence="1">
    <location>
        <begin position="1"/>
        <end position="19"/>
    </location>
</feature>
<keyword evidence="3" id="KW-1185">Reference proteome</keyword>
<comment type="caution">
    <text evidence="2">The sequence shown here is derived from an EMBL/GenBank/DDBJ whole genome shotgun (WGS) entry which is preliminary data.</text>
</comment>
<name>M5U332_9BACT</name>
<sequence>MRAFTGLLFVLVVPIVALATDAEWVTGNDVSEASFVDTHMVEGDLTEVTVTDACPGCHRCQNGTQANCPCHGVDTDPGFPRKPRCTKPGDRDRGDCPPLRYRMDDCKRSGDSQCTAPWAICGRPQTRFGRYTAWFVGGGAAFADVPGLSDLGCKDDLIDRGRGRYANGCGQDGEGTWGLDYEGFAGHAKVWLKYTRGRKQGGEGAYETDGEPKVIAKLKDVLLH</sequence>
<feature type="chain" id="PRO_5004072986" evidence="1">
    <location>
        <begin position="20"/>
        <end position="224"/>
    </location>
</feature>
<keyword evidence="1" id="KW-0732">Signal</keyword>
<evidence type="ECO:0000313" key="3">
    <source>
        <dbReference type="Proteomes" id="UP000011885"/>
    </source>
</evidence>
<proteinExistence type="predicted"/>
<dbReference type="Proteomes" id="UP000011885">
    <property type="component" value="Unassembled WGS sequence"/>
</dbReference>
<gene>
    <name evidence="2" type="ORF">RSSM_02699</name>
</gene>
<evidence type="ECO:0000256" key="1">
    <source>
        <dbReference type="SAM" id="SignalP"/>
    </source>
</evidence>
<dbReference type="AlphaFoldDB" id="M5U332"/>
<protein>
    <submittedName>
        <fullName evidence="2">Secreted protein</fullName>
    </submittedName>
</protein>
<dbReference type="EMBL" id="ANOH01000189">
    <property type="protein sequence ID" value="EMI55867.1"/>
    <property type="molecule type" value="Genomic_DNA"/>
</dbReference>
<accession>M5U332</accession>